<gene>
    <name evidence="2" type="ORF">SKAU_G00175450</name>
</gene>
<name>A0A9Q1J159_SYNKA</name>
<organism evidence="2 3">
    <name type="scientific">Synaphobranchus kaupii</name>
    <name type="common">Kaup's arrowtooth eel</name>
    <dbReference type="NCBI Taxonomy" id="118154"/>
    <lineage>
        <taxon>Eukaryota</taxon>
        <taxon>Metazoa</taxon>
        <taxon>Chordata</taxon>
        <taxon>Craniata</taxon>
        <taxon>Vertebrata</taxon>
        <taxon>Euteleostomi</taxon>
        <taxon>Actinopterygii</taxon>
        <taxon>Neopterygii</taxon>
        <taxon>Teleostei</taxon>
        <taxon>Anguilliformes</taxon>
        <taxon>Synaphobranchidae</taxon>
        <taxon>Synaphobranchus</taxon>
    </lineage>
</organism>
<protein>
    <submittedName>
        <fullName evidence="2">Uncharacterized protein</fullName>
    </submittedName>
</protein>
<evidence type="ECO:0000256" key="1">
    <source>
        <dbReference type="SAM" id="MobiDB-lite"/>
    </source>
</evidence>
<dbReference type="AlphaFoldDB" id="A0A9Q1J159"/>
<feature type="region of interest" description="Disordered" evidence="1">
    <location>
        <begin position="148"/>
        <end position="175"/>
    </location>
</feature>
<sequence length="229" mass="24861">MNVLKARITGQNTEGGRVFTGYERRSEVSVASLWLRGLWKKRKQRKREADALSLCSLDINHEVSGMEHGARVIMAVPERRASVNNEGCGSVMWGCPAVSPLSCNICLIHQTPEQPRCGLAVREVLKSRPPVPLRGFLRFGPRGCRCVQGRKPERTPGQEQEPQLGGGEGRGSRDPQGALLFIATQHFMESLHPRTLQGPSFDIHSAQSSLGTGGQVVLTAADLGSASCP</sequence>
<evidence type="ECO:0000313" key="3">
    <source>
        <dbReference type="Proteomes" id="UP001152622"/>
    </source>
</evidence>
<proteinExistence type="predicted"/>
<evidence type="ECO:0000313" key="2">
    <source>
        <dbReference type="EMBL" id="KAJ8361020.1"/>
    </source>
</evidence>
<comment type="caution">
    <text evidence="2">The sequence shown here is derived from an EMBL/GenBank/DDBJ whole genome shotgun (WGS) entry which is preliminary data.</text>
</comment>
<accession>A0A9Q1J159</accession>
<dbReference type="Proteomes" id="UP001152622">
    <property type="component" value="Chromosome 5"/>
</dbReference>
<reference evidence="2" key="1">
    <citation type="journal article" date="2023" name="Science">
        <title>Genome structures resolve the early diversification of teleost fishes.</title>
        <authorList>
            <person name="Parey E."/>
            <person name="Louis A."/>
            <person name="Montfort J."/>
            <person name="Bouchez O."/>
            <person name="Roques C."/>
            <person name="Iampietro C."/>
            <person name="Lluch J."/>
            <person name="Castinel A."/>
            <person name="Donnadieu C."/>
            <person name="Desvignes T."/>
            <person name="Floi Bucao C."/>
            <person name="Jouanno E."/>
            <person name="Wen M."/>
            <person name="Mejri S."/>
            <person name="Dirks R."/>
            <person name="Jansen H."/>
            <person name="Henkel C."/>
            <person name="Chen W.J."/>
            <person name="Zahm M."/>
            <person name="Cabau C."/>
            <person name="Klopp C."/>
            <person name="Thompson A.W."/>
            <person name="Robinson-Rechavi M."/>
            <person name="Braasch I."/>
            <person name="Lecointre G."/>
            <person name="Bobe J."/>
            <person name="Postlethwait J.H."/>
            <person name="Berthelot C."/>
            <person name="Roest Crollius H."/>
            <person name="Guiguen Y."/>
        </authorList>
    </citation>
    <scope>NUCLEOTIDE SEQUENCE</scope>
    <source>
        <strain evidence="2">WJC10195</strain>
    </source>
</reference>
<dbReference type="EMBL" id="JAINUF010000005">
    <property type="protein sequence ID" value="KAJ8361020.1"/>
    <property type="molecule type" value="Genomic_DNA"/>
</dbReference>
<keyword evidence="3" id="KW-1185">Reference proteome</keyword>